<reference evidence="1 2" key="2">
    <citation type="submission" date="2018-11" db="EMBL/GenBank/DDBJ databases">
        <authorList>
            <consortium name="Pathogen Informatics"/>
        </authorList>
    </citation>
    <scope>NUCLEOTIDE SEQUENCE [LARGE SCALE GENOMIC DNA]</scope>
    <source>
        <strain evidence="1">Dakar</strain>
        <strain evidence="2">Dakar, Senegal</strain>
    </source>
</reference>
<accession>A0A183KT00</accession>
<gene>
    <name evidence="1" type="ORF">SCUD_LOCUS18190</name>
</gene>
<name>A0A183KT00_9TREM</name>
<reference evidence="3" key="1">
    <citation type="submission" date="2016-06" db="UniProtKB">
        <authorList>
            <consortium name="WormBaseParasite"/>
        </authorList>
    </citation>
    <scope>IDENTIFICATION</scope>
</reference>
<proteinExistence type="predicted"/>
<evidence type="ECO:0000313" key="1">
    <source>
        <dbReference type="EMBL" id="VDP65070.1"/>
    </source>
</evidence>
<dbReference type="Proteomes" id="UP000279833">
    <property type="component" value="Unassembled WGS sequence"/>
</dbReference>
<dbReference type="EMBL" id="UZAK01040734">
    <property type="protein sequence ID" value="VDP65070.1"/>
    <property type="molecule type" value="Genomic_DNA"/>
</dbReference>
<organism evidence="3">
    <name type="scientific">Schistosoma curassoni</name>
    <dbReference type="NCBI Taxonomy" id="6186"/>
    <lineage>
        <taxon>Eukaryota</taxon>
        <taxon>Metazoa</taxon>
        <taxon>Spiralia</taxon>
        <taxon>Lophotrochozoa</taxon>
        <taxon>Platyhelminthes</taxon>
        <taxon>Trematoda</taxon>
        <taxon>Digenea</taxon>
        <taxon>Strigeidida</taxon>
        <taxon>Schistosomatoidea</taxon>
        <taxon>Schistosomatidae</taxon>
        <taxon>Schistosoma</taxon>
    </lineage>
</organism>
<evidence type="ECO:0000313" key="3">
    <source>
        <dbReference type="WBParaSite" id="SCUD_0001819201-mRNA-1"/>
    </source>
</evidence>
<dbReference type="STRING" id="6186.A0A183KT00"/>
<dbReference type="PANTHER" id="PTHR47027">
    <property type="entry name" value="REVERSE TRANSCRIPTASE DOMAIN-CONTAINING PROTEIN"/>
    <property type="match status" value="1"/>
</dbReference>
<protein>
    <submittedName>
        <fullName evidence="3">Reverse transcriptase domain-containing protein</fullName>
    </submittedName>
</protein>
<sequence>MDRTTLCKLLRHYGVPEKIVNIIRNSYDRSNSKIVHGGQLTDSSEAKTSVMRACLLSQLLFLIMIDWIMKTSKSERKHGIEWTARIQLDDFADDLAVLSLNAGEDDQDSSSLNMHKGKSKILRHNTACTNPIISDGEDLDDRKLNYCGTEGQAECRSLNRYRPILTYNLRQDHHISLGLSKMSTILSKCCYGKSLKNTGILALVAYRRSFSGYLYFHHKTCNFKHYPSAINFITSIRMNADCIPRLAEHKKLIQRVNTLLWAYATTRNVVTLADMEQLIQLEAPNDYRLLGPIVSLPAALEILQVSEFDQHIVACFTTGFTNQALKMCTEDVLEELKTCICKNRYRLPTTVSRGSVCSWWESVFTNHMLGVLDNVRVVQHSNQYQKLNQLAKYGIRIKGFSHLVQVGCFLLS</sequence>
<evidence type="ECO:0000313" key="2">
    <source>
        <dbReference type="Proteomes" id="UP000279833"/>
    </source>
</evidence>
<dbReference type="AlphaFoldDB" id="A0A183KT00"/>
<dbReference type="PANTHER" id="PTHR47027:SF25">
    <property type="entry name" value="REVERSE TRANSCRIPTASE DOMAIN-CONTAINING PROTEIN"/>
    <property type="match status" value="1"/>
</dbReference>
<dbReference type="WBParaSite" id="SCUD_0001819201-mRNA-1">
    <property type="protein sequence ID" value="SCUD_0001819201-mRNA-1"/>
    <property type="gene ID" value="SCUD_0001819201"/>
</dbReference>
<keyword evidence="2" id="KW-1185">Reference proteome</keyword>